<protein>
    <submittedName>
        <fullName evidence="2">Uncharacterized protein</fullName>
    </submittedName>
</protein>
<proteinExistence type="predicted"/>
<organism evidence="2 3">
    <name type="scientific">Portunus trituberculatus</name>
    <name type="common">Swimming crab</name>
    <name type="synonym">Neptunus trituberculatus</name>
    <dbReference type="NCBI Taxonomy" id="210409"/>
    <lineage>
        <taxon>Eukaryota</taxon>
        <taxon>Metazoa</taxon>
        <taxon>Ecdysozoa</taxon>
        <taxon>Arthropoda</taxon>
        <taxon>Crustacea</taxon>
        <taxon>Multicrustacea</taxon>
        <taxon>Malacostraca</taxon>
        <taxon>Eumalacostraca</taxon>
        <taxon>Eucarida</taxon>
        <taxon>Decapoda</taxon>
        <taxon>Pleocyemata</taxon>
        <taxon>Brachyura</taxon>
        <taxon>Eubrachyura</taxon>
        <taxon>Portunoidea</taxon>
        <taxon>Portunidae</taxon>
        <taxon>Portuninae</taxon>
        <taxon>Portunus</taxon>
    </lineage>
</organism>
<comment type="caution">
    <text evidence="2">The sequence shown here is derived from an EMBL/GenBank/DDBJ whole genome shotgun (WGS) entry which is preliminary data.</text>
</comment>
<evidence type="ECO:0000313" key="3">
    <source>
        <dbReference type="Proteomes" id="UP000324222"/>
    </source>
</evidence>
<feature type="compositionally biased region" description="Basic and acidic residues" evidence="1">
    <location>
        <begin position="1"/>
        <end position="28"/>
    </location>
</feature>
<evidence type="ECO:0000256" key="1">
    <source>
        <dbReference type="SAM" id="MobiDB-lite"/>
    </source>
</evidence>
<evidence type="ECO:0000313" key="2">
    <source>
        <dbReference type="EMBL" id="MPC59868.1"/>
    </source>
</evidence>
<accession>A0A5B7GS30</accession>
<dbReference type="EMBL" id="VSRR010016937">
    <property type="protein sequence ID" value="MPC59868.1"/>
    <property type="molecule type" value="Genomic_DNA"/>
</dbReference>
<dbReference type="Proteomes" id="UP000324222">
    <property type="component" value="Unassembled WGS sequence"/>
</dbReference>
<keyword evidence="3" id="KW-1185">Reference proteome</keyword>
<feature type="region of interest" description="Disordered" evidence="1">
    <location>
        <begin position="1"/>
        <end position="99"/>
    </location>
</feature>
<dbReference type="AlphaFoldDB" id="A0A5B7GS30"/>
<gene>
    <name evidence="2" type="ORF">E2C01_053896</name>
</gene>
<reference evidence="2 3" key="1">
    <citation type="submission" date="2019-05" db="EMBL/GenBank/DDBJ databases">
        <title>Another draft genome of Portunus trituberculatus and its Hox gene families provides insights of decapod evolution.</title>
        <authorList>
            <person name="Jeong J.-H."/>
            <person name="Song I."/>
            <person name="Kim S."/>
            <person name="Choi T."/>
            <person name="Kim D."/>
            <person name="Ryu S."/>
            <person name="Kim W."/>
        </authorList>
    </citation>
    <scope>NUCLEOTIDE SEQUENCE [LARGE SCALE GENOMIC DNA]</scope>
    <source>
        <tissue evidence="2">Muscle</tissue>
    </source>
</reference>
<sequence>MKKKGERNEGKVQREWEGREGEREGKGGRRERRAIKREEVGRERHRERRGSRIRPPALGRNNLSVSVKYDRLASRPSGSVIEPDSASPGHTTPHLDPNLSTYTWRHTSQSHRTAAVEAIRGRSLYVILVSSCIVQRKAILRSKTQVGSTPVEL</sequence>
<name>A0A5B7GS30_PORTR</name>